<protein>
    <submittedName>
        <fullName evidence="4">Protein chibby 1</fullName>
    </submittedName>
</protein>
<dbReference type="AlphaFoldDB" id="A0A0A9X3U0"/>
<dbReference type="EMBL" id="GBHO01029273">
    <property type="protein sequence ID" value="JAG14331.1"/>
    <property type="molecule type" value="Transcribed_RNA"/>
</dbReference>
<sequence length="118" mass="13639">MPFFGGKFRHSKSPVRKKLNFHVECPRKDIKKDPLVLKVGGEEFKFESGGWKPANSDGVDFKKELENQKKISQELKEENNLLKIKLEILLDMLTLETTKALERKSKMPLLEEAGNRKL</sequence>
<evidence type="ECO:0000256" key="1">
    <source>
        <dbReference type="SAM" id="Coils"/>
    </source>
</evidence>
<evidence type="ECO:0000313" key="4">
    <source>
        <dbReference type="EMBL" id="JAQ00228.1"/>
    </source>
</evidence>
<evidence type="ECO:0000313" key="2">
    <source>
        <dbReference type="EMBL" id="JAG14331.1"/>
    </source>
</evidence>
<organism evidence="2">
    <name type="scientific">Lygus hesperus</name>
    <name type="common">Western plant bug</name>
    <dbReference type="NCBI Taxonomy" id="30085"/>
    <lineage>
        <taxon>Eukaryota</taxon>
        <taxon>Metazoa</taxon>
        <taxon>Ecdysozoa</taxon>
        <taxon>Arthropoda</taxon>
        <taxon>Hexapoda</taxon>
        <taxon>Insecta</taxon>
        <taxon>Pterygota</taxon>
        <taxon>Neoptera</taxon>
        <taxon>Paraneoptera</taxon>
        <taxon>Hemiptera</taxon>
        <taxon>Heteroptera</taxon>
        <taxon>Panheteroptera</taxon>
        <taxon>Cimicomorpha</taxon>
        <taxon>Miridae</taxon>
        <taxon>Mirini</taxon>
        <taxon>Lygus</taxon>
    </lineage>
</organism>
<dbReference type="EMBL" id="GBRD01014577">
    <property type="protein sequence ID" value="JAG51249.1"/>
    <property type="molecule type" value="Transcribed_RNA"/>
</dbReference>
<reference evidence="3" key="3">
    <citation type="submission" date="2014-09" db="EMBL/GenBank/DDBJ databases">
        <authorList>
            <person name="Magalhaes I.L.F."/>
            <person name="Oliveira U."/>
            <person name="Santos F.R."/>
            <person name="Vidigal T.H.D.A."/>
            <person name="Brescovit A.D."/>
            <person name="Santos A.J."/>
        </authorList>
    </citation>
    <scope>NUCLEOTIDE SEQUENCE</scope>
</reference>
<dbReference type="Pfam" id="PF14645">
    <property type="entry name" value="Chibby"/>
    <property type="match status" value="1"/>
</dbReference>
<dbReference type="EMBL" id="GDHC01018401">
    <property type="protein sequence ID" value="JAQ00228.1"/>
    <property type="molecule type" value="Transcribed_RNA"/>
</dbReference>
<reference evidence="2" key="1">
    <citation type="journal article" date="2014" name="PLoS ONE">
        <title>Transcriptome-Based Identification of ABC Transporters in the Western Tarnished Plant Bug Lygus hesperus.</title>
        <authorList>
            <person name="Hull J.J."/>
            <person name="Chaney K."/>
            <person name="Geib S.M."/>
            <person name="Fabrick J.A."/>
            <person name="Brent C.S."/>
            <person name="Walsh D."/>
            <person name="Lavine L.C."/>
        </authorList>
    </citation>
    <scope>NUCLEOTIDE SEQUENCE</scope>
</reference>
<feature type="coiled-coil region" evidence="1">
    <location>
        <begin position="65"/>
        <end position="92"/>
    </location>
</feature>
<reference evidence="4" key="4">
    <citation type="journal article" date="2016" name="Gigascience">
        <title>De novo construction of an expanded transcriptome assembly for the western tarnished plant bug, Lygus hesperus.</title>
        <authorList>
            <person name="Tassone E.E."/>
            <person name="Geib S.M."/>
            <person name="Hall B."/>
            <person name="Fabrick J.A."/>
            <person name="Brent C.S."/>
            <person name="Hull J.J."/>
        </authorList>
    </citation>
    <scope>NUCLEOTIDE SEQUENCE</scope>
</reference>
<keyword evidence="1" id="KW-0175">Coiled coil</keyword>
<evidence type="ECO:0000313" key="3">
    <source>
        <dbReference type="EMBL" id="JAG51249.1"/>
    </source>
</evidence>
<proteinExistence type="predicted"/>
<gene>
    <name evidence="4" type="primary">Cby1</name>
    <name evidence="2" type="ORF">CM83_29934</name>
    <name evidence="4" type="ORF">g.33948</name>
</gene>
<name>A0A0A9X3U0_LYGHE</name>
<dbReference type="InterPro" id="IPR028118">
    <property type="entry name" value="Chibby_fam"/>
</dbReference>
<reference evidence="2" key="2">
    <citation type="submission" date="2014-07" db="EMBL/GenBank/DDBJ databases">
        <authorList>
            <person name="Hull J."/>
        </authorList>
    </citation>
    <scope>NUCLEOTIDE SEQUENCE</scope>
</reference>
<accession>A0A0A9X3U0</accession>